<dbReference type="NCBIfam" id="TIGR00521">
    <property type="entry name" value="coaBC_dfp"/>
    <property type="match status" value="1"/>
</dbReference>
<dbReference type="PANTHER" id="PTHR14359">
    <property type="entry name" value="HOMO-OLIGOMERIC FLAVIN CONTAINING CYS DECARBOXYLASE FAMILY"/>
    <property type="match status" value="1"/>
</dbReference>
<dbReference type="SUPFAM" id="SSF102645">
    <property type="entry name" value="CoaB-like"/>
    <property type="match status" value="1"/>
</dbReference>
<comment type="caution">
    <text evidence="3">Lacks conserved residue(s) required for the propagation of feature annotation.</text>
</comment>
<sequence length="377" mass="39303">MTGGGKLEGKTIVLGVTGSIAAVETVRLAHELRRRGAVVQAVMTAAACGIVHPDALTYATGREAIVRCTGMVEHVLYCGEGGQADLLLVAPCTANTIGKIACGIDDTPVTTFATTALGRGMPVVVAPAMHESMYRHQGVAANLDRLRAWGIDIVPPRIEEGRAKIARIEDIVLHAERALSGRPLAGKRVLITSGACAEAVDDVRVLTTRSTGQMGRALALEAFRLGAEVTVVHAGRFPCVRNVHAETAGEMMEAVLQEAPAADIYISAAAISDFLPERAEGKIPSGAGRTIRLEPLPKVLDAVLDVFAGTAVAFKLGWDEEARARSMLASGVAMVVTNAPPAMGAPGGEFVIMTGESSEQVSGTKEEVAAAIWSALL</sequence>
<dbReference type="AlphaFoldDB" id="J0S146"/>
<comment type="pathway">
    <text evidence="3">Cofactor biosynthesis; coenzyme A biosynthesis.</text>
</comment>
<comment type="catalytic activity">
    <reaction evidence="3">
        <text>(R)-4'-phosphopantothenate + L-cysteine + CTP = N-[(R)-4-phosphopantothenoyl]-L-cysteine + CMP + diphosphate + H(+)</text>
        <dbReference type="Rhea" id="RHEA:19397"/>
        <dbReference type="ChEBI" id="CHEBI:10986"/>
        <dbReference type="ChEBI" id="CHEBI:15378"/>
        <dbReference type="ChEBI" id="CHEBI:33019"/>
        <dbReference type="ChEBI" id="CHEBI:35235"/>
        <dbReference type="ChEBI" id="CHEBI:37563"/>
        <dbReference type="ChEBI" id="CHEBI:59458"/>
        <dbReference type="ChEBI" id="CHEBI:60377"/>
        <dbReference type="EC" id="6.3.2.5"/>
    </reaction>
</comment>
<feature type="region of interest" description="Phosphopantothenate--cysteine ligase" evidence="3">
    <location>
        <begin position="189"/>
        <end position="377"/>
    </location>
</feature>
<keyword evidence="1 3" id="KW-0210">Decarboxylase</keyword>
<dbReference type="EMBL" id="CM001555">
    <property type="protein sequence ID" value="EJG07596.1"/>
    <property type="molecule type" value="Genomic_DNA"/>
</dbReference>
<feature type="binding site" evidence="3">
    <location>
        <position position="314"/>
    </location>
    <ligand>
        <name>CTP</name>
        <dbReference type="ChEBI" id="CHEBI:37563"/>
    </ligand>
</feature>
<dbReference type="PATRIC" id="fig|28892.9.peg.1784"/>
<keyword evidence="3" id="KW-0479">Metal-binding</keyword>
<dbReference type="InterPro" id="IPR035929">
    <property type="entry name" value="CoaB-like_sf"/>
</dbReference>
<dbReference type="Pfam" id="PF02441">
    <property type="entry name" value="Flavoprotein"/>
    <property type="match status" value="1"/>
</dbReference>
<comment type="cofactor">
    <cofactor evidence="3">
        <name>FMN</name>
        <dbReference type="ChEBI" id="CHEBI:58210"/>
    </cofactor>
    <text evidence="3">Binds 1 FMN per subunit.</text>
</comment>
<dbReference type="GO" id="GO:0004632">
    <property type="term" value="F:phosphopantothenate--cysteine ligase activity"/>
    <property type="evidence" value="ECO:0007669"/>
    <property type="project" value="UniProtKB-UniRule"/>
</dbReference>
<accession>J0S146</accession>
<dbReference type="HOGENOM" id="CLU_033319_0_3_2"/>
<evidence type="ECO:0000313" key="6">
    <source>
        <dbReference type="EMBL" id="EJG07596.1"/>
    </source>
</evidence>
<keyword evidence="3 6" id="KW-0436">Ligase</keyword>
<dbReference type="HAMAP" id="MF_02225">
    <property type="entry name" value="CoaBC"/>
    <property type="match status" value="1"/>
</dbReference>
<dbReference type="SUPFAM" id="SSF52507">
    <property type="entry name" value="Homo-oligomeric flavin-containing Cys decarboxylases, HFCD"/>
    <property type="match status" value="1"/>
</dbReference>
<keyword evidence="3" id="KW-0288">FMN</keyword>
<evidence type="ECO:0000256" key="3">
    <source>
        <dbReference type="HAMAP-Rule" id="MF_02225"/>
    </source>
</evidence>
<keyword evidence="3" id="KW-0511">Multifunctional enzyme</keyword>
<dbReference type="UniPathway" id="UPA00241"/>
<comment type="similarity">
    <text evidence="3">In the N-terminal section; belongs to the HFCD (homo-oligomeric flavin containing Cys decarboxylase) superfamily.</text>
</comment>
<comment type="function">
    <text evidence="3">Catalyzes two sequential steps in the biosynthesis of coenzyme A. In the first step cysteine is conjugated to 4'-phosphopantothenate to form 4-phosphopantothenoylcysteine. In the second step the latter compound is decarboxylated to form 4'-phosphopantotheine.</text>
</comment>
<dbReference type="GO" id="GO:0046872">
    <property type="term" value="F:metal ion binding"/>
    <property type="evidence" value="ECO:0007669"/>
    <property type="project" value="UniProtKB-KW"/>
</dbReference>
<dbReference type="GO" id="GO:0010181">
    <property type="term" value="F:FMN binding"/>
    <property type="evidence" value="ECO:0007669"/>
    <property type="project" value="UniProtKB-UniRule"/>
</dbReference>
<keyword evidence="3" id="KW-0285">Flavoprotein</keyword>
<keyword evidence="3" id="KW-0460">Magnesium</keyword>
<proteinExistence type="inferred from homology"/>
<evidence type="ECO:0000259" key="4">
    <source>
        <dbReference type="Pfam" id="PF02441"/>
    </source>
</evidence>
<dbReference type="Pfam" id="PF04127">
    <property type="entry name" value="DFP"/>
    <property type="match status" value="1"/>
</dbReference>
<dbReference type="Gene3D" id="3.40.50.1950">
    <property type="entry name" value="Flavin prenyltransferase-like"/>
    <property type="match status" value="1"/>
</dbReference>
<gene>
    <name evidence="3" type="primary">coaBC</name>
    <name evidence="6" type="ORF">Metli_1648</name>
</gene>
<dbReference type="STRING" id="28892.Metli_1648"/>
<comment type="similarity">
    <text evidence="3">In the C-terminal section; belongs to the PPC synthetase family.</text>
</comment>
<dbReference type="EC" id="6.3.2.5" evidence="3"/>
<evidence type="ECO:0000256" key="2">
    <source>
        <dbReference type="ARBA" id="ARBA00023239"/>
    </source>
</evidence>
<organism evidence="6 7">
    <name type="scientific">Methanofollis liminatans DSM 4140</name>
    <dbReference type="NCBI Taxonomy" id="28892"/>
    <lineage>
        <taxon>Archaea</taxon>
        <taxon>Methanobacteriati</taxon>
        <taxon>Methanobacteriota</taxon>
        <taxon>Stenosarchaea group</taxon>
        <taxon>Methanomicrobia</taxon>
        <taxon>Methanomicrobiales</taxon>
        <taxon>Methanomicrobiaceae</taxon>
        <taxon>Methanofollis</taxon>
    </lineage>
</organism>
<feature type="binding site" evidence="3">
    <location>
        <position position="273"/>
    </location>
    <ligand>
        <name>CTP</name>
        <dbReference type="ChEBI" id="CHEBI:37563"/>
    </ligand>
</feature>
<keyword evidence="7" id="KW-1185">Reference proteome</keyword>
<comment type="cofactor">
    <cofactor evidence="3">
        <name>Mg(2+)</name>
        <dbReference type="ChEBI" id="CHEBI:18420"/>
    </cofactor>
</comment>
<feature type="domain" description="DNA/pantothenate metabolism flavoprotein C-terminal" evidence="5">
    <location>
        <begin position="184"/>
        <end position="375"/>
    </location>
</feature>
<dbReference type="InterPro" id="IPR003382">
    <property type="entry name" value="Flavoprotein"/>
</dbReference>
<evidence type="ECO:0000259" key="5">
    <source>
        <dbReference type="Pfam" id="PF04127"/>
    </source>
</evidence>
<dbReference type="GO" id="GO:0071513">
    <property type="term" value="C:phosphopantothenoylcysteine decarboxylase complex"/>
    <property type="evidence" value="ECO:0007669"/>
    <property type="project" value="TreeGrafter"/>
</dbReference>
<feature type="region of interest" description="Phosphopantothenoylcysteine decarboxylase" evidence="3">
    <location>
        <begin position="1"/>
        <end position="188"/>
    </location>
</feature>
<evidence type="ECO:0000256" key="1">
    <source>
        <dbReference type="ARBA" id="ARBA00022793"/>
    </source>
</evidence>
<dbReference type="InterPro" id="IPR007085">
    <property type="entry name" value="DNA/pantothenate-metab_flavo_C"/>
</dbReference>
<dbReference type="InterPro" id="IPR005252">
    <property type="entry name" value="CoaBC"/>
</dbReference>
<dbReference type="Gene3D" id="3.40.50.10300">
    <property type="entry name" value="CoaB-like"/>
    <property type="match status" value="1"/>
</dbReference>
<dbReference type="GO" id="GO:0015937">
    <property type="term" value="P:coenzyme A biosynthetic process"/>
    <property type="evidence" value="ECO:0007669"/>
    <property type="project" value="UniProtKB-UniRule"/>
</dbReference>
<dbReference type="EC" id="4.1.1.36" evidence="3"/>
<keyword evidence="2 3" id="KW-0456">Lyase</keyword>
<dbReference type="InterPro" id="IPR036551">
    <property type="entry name" value="Flavin_trans-like"/>
</dbReference>
<protein>
    <recommendedName>
        <fullName evidence="3">Coenzyme A biosynthesis bifunctional protein CoaBC</fullName>
    </recommendedName>
    <alternativeName>
        <fullName evidence="3">DNA/pantothenate metabolism flavoprotein</fullName>
    </alternativeName>
    <alternativeName>
        <fullName evidence="3">Phosphopantothenoylcysteine synthetase/decarboxylase</fullName>
        <shortName evidence="3">PPCS-PPCDC</shortName>
    </alternativeName>
    <domain>
        <recommendedName>
            <fullName evidence="3">Phosphopantothenoylcysteine decarboxylase</fullName>
            <shortName evidence="3">PPC decarboxylase</shortName>
            <shortName evidence="3">PPC-DC</shortName>
            <ecNumber evidence="3">4.1.1.36</ecNumber>
        </recommendedName>
        <alternativeName>
            <fullName evidence="3">CoaC</fullName>
        </alternativeName>
    </domain>
    <domain>
        <recommendedName>
            <fullName evidence="3">Phosphopantothenate--cysteine ligase</fullName>
            <ecNumber evidence="3">6.3.2.5</ecNumber>
        </recommendedName>
        <alternativeName>
            <fullName evidence="3">CoaB</fullName>
        </alternativeName>
        <alternativeName>
            <fullName evidence="3">Phosphopantothenoylcysteine synthetase</fullName>
            <shortName evidence="3">PPC synthetase</shortName>
            <shortName evidence="3">PPC-S</shortName>
        </alternativeName>
    </domain>
</protein>
<dbReference type="GO" id="GO:0004633">
    <property type="term" value="F:phosphopantothenoylcysteine decarboxylase activity"/>
    <property type="evidence" value="ECO:0007669"/>
    <property type="project" value="UniProtKB-UniRule"/>
</dbReference>
<reference evidence="6 7" key="1">
    <citation type="submission" date="2011-08" db="EMBL/GenBank/DDBJ databases">
        <title>The complete genome of Methanofollis liminatans DSM 4140.</title>
        <authorList>
            <consortium name="US DOE Joint Genome Institute (JGI-PGF)"/>
            <person name="Lucas S."/>
            <person name="Han J."/>
            <person name="Lapidus A."/>
            <person name="Bruce D."/>
            <person name="Goodwin L."/>
            <person name="Pitluck S."/>
            <person name="Peters L."/>
            <person name="Kyrpides N."/>
            <person name="Mavromatis K."/>
            <person name="Ivanova N."/>
            <person name="Mikhailova N."/>
            <person name="Lu M."/>
            <person name="Detter J.C."/>
            <person name="Tapia R."/>
            <person name="Han C."/>
            <person name="Land M."/>
            <person name="Hauser L."/>
            <person name="Markowitz V."/>
            <person name="Cheng J.-F."/>
            <person name="Hugenholtz P."/>
            <person name="Woyke T."/>
            <person name="Wu D."/>
            <person name="Spring S."/>
            <person name="Schuler E."/>
            <person name="Brambilla E."/>
            <person name="Klenk H.-P."/>
            <person name="Eisen J.A."/>
        </authorList>
    </citation>
    <scope>NUCLEOTIDE SEQUENCE [LARGE SCALE GENOMIC DNA]</scope>
    <source>
        <strain evidence="6 7">DSM 4140</strain>
    </source>
</reference>
<dbReference type="RefSeq" id="WP_004039354.1">
    <property type="nucleotide sequence ID" value="NZ_CM001555.1"/>
</dbReference>
<dbReference type="GO" id="GO:0015941">
    <property type="term" value="P:pantothenate catabolic process"/>
    <property type="evidence" value="ECO:0007669"/>
    <property type="project" value="InterPro"/>
</dbReference>
<comment type="catalytic activity">
    <reaction evidence="3">
        <text>N-[(R)-4-phosphopantothenoyl]-L-cysteine + H(+) = (R)-4'-phosphopantetheine + CO2</text>
        <dbReference type="Rhea" id="RHEA:16793"/>
        <dbReference type="ChEBI" id="CHEBI:15378"/>
        <dbReference type="ChEBI" id="CHEBI:16526"/>
        <dbReference type="ChEBI" id="CHEBI:59458"/>
        <dbReference type="ChEBI" id="CHEBI:61723"/>
        <dbReference type="EC" id="4.1.1.36"/>
    </reaction>
</comment>
<dbReference type="OrthoDB" id="10536at2157"/>
<feature type="binding site" evidence="3">
    <location>
        <position position="282"/>
    </location>
    <ligand>
        <name>CTP</name>
        <dbReference type="ChEBI" id="CHEBI:37563"/>
    </ligand>
</feature>
<dbReference type="PANTHER" id="PTHR14359:SF6">
    <property type="entry name" value="PHOSPHOPANTOTHENOYLCYSTEINE DECARBOXYLASE"/>
    <property type="match status" value="1"/>
</dbReference>
<name>J0S146_9EURY</name>
<evidence type="ECO:0000313" key="7">
    <source>
        <dbReference type="Proteomes" id="UP000005095"/>
    </source>
</evidence>
<dbReference type="Proteomes" id="UP000005095">
    <property type="component" value="Chromosome"/>
</dbReference>
<feature type="domain" description="Flavoprotein" evidence="4">
    <location>
        <begin position="10"/>
        <end position="173"/>
    </location>
</feature>